<protein>
    <submittedName>
        <fullName evidence="2">Uncharacterized protein</fullName>
    </submittedName>
</protein>
<sequence>MTDKARSPAHHLGFFAAWWFIPLFITCGQLLMRLTGYTAWASQAGQEFMLTMIFYMALLGVALGGRCVWLLDRLLRERAPPSA</sequence>
<feature type="transmembrane region" description="Helical" evidence="1">
    <location>
        <begin position="52"/>
        <end position="71"/>
    </location>
</feature>
<organism evidence="2 3">
    <name type="scientific">Pelomonas parva</name>
    <dbReference type="NCBI Taxonomy" id="3299032"/>
    <lineage>
        <taxon>Bacteria</taxon>
        <taxon>Pseudomonadati</taxon>
        <taxon>Pseudomonadota</taxon>
        <taxon>Betaproteobacteria</taxon>
        <taxon>Burkholderiales</taxon>
        <taxon>Sphaerotilaceae</taxon>
        <taxon>Roseateles</taxon>
    </lineage>
</organism>
<comment type="caution">
    <text evidence="2">The sequence shown here is derived from an EMBL/GenBank/DDBJ whole genome shotgun (WGS) entry which is preliminary data.</text>
</comment>
<keyword evidence="1" id="KW-0472">Membrane</keyword>
<gene>
    <name evidence="2" type="ORF">ACG00Y_23085</name>
</gene>
<feature type="transmembrane region" description="Helical" evidence="1">
    <location>
        <begin position="12"/>
        <end position="32"/>
    </location>
</feature>
<keyword evidence="3" id="KW-1185">Reference proteome</keyword>
<dbReference type="Proteomes" id="UP001606210">
    <property type="component" value="Unassembled WGS sequence"/>
</dbReference>
<reference evidence="2 3" key="1">
    <citation type="submission" date="2024-08" db="EMBL/GenBank/DDBJ databases">
        <authorList>
            <person name="Lu H."/>
        </authorList>
    </citation>
    <scope>NUCLEOTIDE SEQUENCE [LARGE SCALE GENOMIC DNA]</scope>
    <source>
        <strain evidence="2 3">LYH14W</strain>
    </source>
</reference>
<evidence type="ECO:0000313" key="2">
    <source>
        <dbReference type="EMBL" id="MFG6432819.1"/>
    </source>
</evidence>
<dbReference type="RefSeq" id="WP_394482982.1">
    <property type="nucleotide sequence ID" value="NZ_JBIGHV010000009.1"/>
</dbReference>
<name>A0ABW7F9P4_9BURK</name>
<evidence type="ECO:0000313" key="3">
    <source>
        <dbReference type="Proteomes" id="UP001606210"/>
    </source>
</evidence>
<dbReference type="EMBL" id="JBIGHV010000009">
    <property type="protein sequence ID" value="MFG6432819.1"/>
    <property type="molecule type" value="Genomic_DNA"/>
</dbReference>
<accession>A0ABW7F9P4</accession>
<proteinExistence type="predicted"/>
<keyword evidence="1" id="KW-1133">Transmembrane helix</keyword>
<evidence type="ECO:0000256" key="1">
    <source>
        <dbReference type="SAM" id="Phobius"/>
    </source>
</evidence>
<keyword evidence="1" id="KW-0812">Transmembrane</keyword>